<dbReference type="SUPFAM" id="SSF50978">
    <property type="entry name" value="WD40 repeat-like"/>
    <property type="match status" value="1"/>
</dbReference>
<dbReference type="PANTHER" id="PTHR45086">
    <property type="entry name" value="WD REPEAT-CONTAINING PROTEIN PCN"/>
    <property type="match status" value="1"/>
</dbReference>
<accession>A0AAV1I8L0</accession>
<sequence length="191" mass="20094">MAKKRKHVEPDTPAIEAPQHEAAVTDGNLAASALVSNAAEVSNTQQDERSDDLISLHRARFVPWQPTAVVASAASSDGSLVAVAHESGSIEVWETAGWTCRQVIPGKEDSSISCLAWVKDPIDGTEALVSGGLDGALTEWDLHAKAPRHVGDSFGGAVWGMAVEPESQAQEGMSLHLCLHLRPGGAFTILA</sequence>
<dbReference type="InterPro" id="IPR015943">
    <property type="entry name" value="WD40/YVTN_repeat-like_dom_sf"/>
</dbReference>
<dbReference type="PANTHER" id="PTHR45086:SF1">
    <property type="entry name" value="WD REPEAT-CONTAINING PROTEIN PCN"/>
    <property type="match status" value="1"/>
</dbReference>
<dbReference type="Gene3D" id="2.130.10.10">
    <property type="entry name" value="YVTN repeat-like/Quinoprotein amine dehydrogenase"/>
    <property type="match status" value="1"/>
</dbReference>
<dbReference type="AlphaFoldDB" id="A0AAV1I8L0"/>
<evidence type="ECO:0000313" key="3">
    <source>
        <dbReference type="Proteomes" id="UP001314263"/>
    </source>
</evidence>
<dbReference type="InterPro" id="IPR001680">
    <property type="entry name" value="WD40_rpt"/>
</dbReference>
<dbReference type="SMART" id="SM00320">
    <property type="entry name" value="WD40"/>
    <property type="match status" value="2"/>
</dbReference>
<name>A0AAV1I8L0_9CHLO</name>
<dbReference type="GO" id="GO:0010073">
    <property type="term" value="P:meristem maintenance"/>
    <property type="evidence" value="ECO:0007669"/>
    <property type="project" value="InterPro"/>
</dbReference>
<dbReference type="InterPro" id="IPR036322">
    <property type="entry name" value="WD40_repeat_dom_sf"/>
</dbReference>
<protein>
    <submittedName>
        <fullName evidence="2">Uncharacterized protein</fullName>
    </submittedName>
</protein>
<dbReference type="EMBL" id="CAUYUE010000009">
    <property type="protein sequence ID" value="CAK0783691.1"/>
    <property type="molecule type" value="Genomic_DNA"/>
</dbReference>
<keyword evidence="3" id="KW-1185">Reference proteome</keyword>
<reference evidence="2 3" key="1">
    <citation type="submission" date="2023-10" db="EMBL/GenBank/DDBJ databases">
        <authorList>
            <person name="Maclean D."/>
            <person name="Macfadyen A."/>
        </authorList>
    </citation>
    <scope>NUCLEOTIDE SEQUENCE [LARGE SCALE GENOMIC DNA]</scope>
</reference>
<organism evidence="2 3">
    <name type="scientific">Coccomyxa viridis</name>
    <dbReference type="NCBI Taxonomy" id="1274662"/>
    <lineage>
        <taxon>Eukaryota</taxon>
        <taxon>Viridiplantae</taxon>
        <taxon>Chlorophyta</taxon>
        <taxon>core chlorophytes</taxon>
        <taxon>Trebouxiophyceae</taxon>
        <taxon>Trebouxiophyceae incertae sedis</taxon>
        <taxon>Coccomyxaceae</taxon>
        <taxon>Coccomyxa</taxon>
    </lineage>
</organism>
<comment type="caution">
    <text evidence="2">The sequence shown here is derived from an EMBL/GenBank/DDBJ whole genome shotgun (WGS) entry which is preliminary data.</text>
</comment>
<evidence type="ECO:0000313" key="2">
    <source>
        <dbReference type="EMBL" id="CAK0783691.1"/>
    </source>
</evidence>
<dbReference type="GO" id="GO:0035266">
    <property type="term" value="P:meristem growth"/>
    <property type="evidence" value="ECO:0007669"/>
    <property type="project" value="InterPro"/>
</dbReference>
<dbReference type="InterPro" id="IPR044622">
    <property type="entry name" value="PCN"/>
</dbReference>
<dbReference type="Proteomes" id="UP001314263">
    <property type="component" value="Unassembled WGS sequence"/>
</dbReference>
<evidence type="ECO:0000256" key="1">
    <source>
        <dbReference type="SAM" id="MobiDB-lite"/>
    </source>
</evidence>
<feature type="region of interest" description="Disordered" evidence="1">
    <location>
        <begin position="1"/>
        <end position="23"/>
    </location>
</feature>
<gene>
    <name evidence="2" type="ORF">CVIRNUC_006890</name>
</gene>
<proteinExistence type="predicted"/>